<dbReference type="SUPFAM" id="SSF52151">
    <property type="entry name" value="FabD/lysophospholipase-like"/>
    <property type="match status" value="1"/>
</dbReference>
<evidence type="ECO:0000313" key="5">
    <source>
        <dbReference type="Proteomes" id="UP000245765"/>
    </source>
</evidence>
<dbReference type="Pfam" id="PF01734">
    <property type="entry name" value="Patatin"/>
    <property type="match status" value="1"/>
</dbReference>
<dbReference type="Proteomes" id="UP000245765">
    <property type="component" value="Unassembled WGS sequence"/>
</dbReference>
<dbReference type="EMBL" id="QGNA01000003">
    <property type="protein sequence ID" value="PWS36240.1"/>
    <property type="molecule type" value="Genomic_DNA"/>
</dbReference>
<feature type="short sequence motif" description="GXGXXG" evidence="2">
    <location>
        <begin position="128"/>
        <end position="133"/>
    </location>
</feature>
<feature type="short sequence motif" description="DGA/G" evidence="2">
    <location>
        <begin position="303"/>
        <end position="305"/>
    </location>
</feature>
<dbReference type="InterPro" id="IPR016035">
    <property type="entry name" value="Acyl_Trfase/lysoPLipase"/>
</dbReference>
<keyword evidence="1 2" id="KW-0443">Lipid metabolism</keyword>
<organism evidence="4 5">
    <name type="scientific">Falsiroseomonas bella</name>
    <dbReference type="NCBI Taxonomy" id="2184016"/>
    <lineage>
        <taxon>Bacteria</taxon>
        <taxon>Pseudomonadati</taxon>
        <taxon>Pseudomonadota</taxon>
        <taxon>Alphaproteobacteria</taxon>
        <taxon>Acetobacterales</taxon>
        <taxon>Roseomonadaceae</taxon>
        <taxon>Falsiroseomonas</taxon>
    </lineage>
</organism>
<accession>A0A317FAU6</accession>
<feature type="short sequence motif" description="GXSXG" evidence="2">
    <location>
        <begin position="157"/>
        <end position="161"/>
    </location>
</feature>
<keyword evidence="2" id="KW-0442">Lipid degradation</keyword>
<name>A0A317FAU6_9PROT</name>
<evidence type="ECO:0000313" key="4">
    <source>
        <dbReference type="EMBL" id="PWS36240.1"/>
    </source>
</evidence>
<evidence type="ECO:0000256" key="2">
    <source>
        <dbReference type="PROSITE-ProRule" id="PRU01161"/>
    </source>
</evidence>
<sequence length="434" mass="47523">MFSSVPSLEQNPVSRPWRISRQTMRNLREHCPIRPVAPTLSRRALLSTSAALGLTGCALPTRLPAVPVERRPEVTVLGLPNERFFPSDPAGQFGLQQEFAAAVQRNIARRGLPAGAPIPELDLLAISGGGEDGAFGAGLLVGWTELRTRPEFFLVTGVSTGALTAPFAFLGSDWDAALRAVYTEVTLADILTRRYPTAALFDDAMADNTPLLRTISRHMTEQMLGEIARAYDAGRLLLIGTTNLDAERPVIWNVGAIARSGHPRALDTVRRIMLASAAIPGAFAPVLFDVSLGEGQYQELHVDGGVFAQAFLYPSSVGDLRRQRIARGLPTAPIRAWIIRNARLEPRGSEVNRRTLGIVGRAVGSMIAASGRNDVVRMHLASERDHVDYNLAFIGNDFAIPYTLPFDRAYMRPLFEYGRQRMLRGEAWVKRPPA</sequence>
<dbReference type="Gene3D" id="3.40.1090.10">
    <property type="entry name" value="Cytosolic phospholipase A2 catalytic domain"/>
    <property type="match status" value="1"/>
</dbReference>
<feature type="active site" description="Proton acceptor" evidence="2">
    <location>
        <position position="303"/>
    </location>
</feature>
<keyword evidence="2" id="KW-0378">Hydrolase</keyword>
<protein>
    <submittedName>
        <fullName evidence="4">Patatin</fullName>
    </submittedName>
</protein>
<evidence type="ECO:0000259" key="3">
    <source>
        <dbReference type="PROSITE" id="PS51635"/>
    </source>
</evidence>
<gene>
    <name evidence="4" type="ORF">DFH01_13710</name>
</gene>
<comment type="caution">
    <text evidence="4">The sequence shown here is derived from an EMBL/GenBank/DDBJ whole genome shotgun (WGS) entry which is preliminary data.</text>
</comment>
<dbReference type="GO" id="GO:0016042">
    <property type="term" value="P:lipid catabolic process"/>
    <property type="evidence" value="ECO:0007669"/>
    <property type="project" value="UniProtKB-UniRule"/>
</dbReference>
<evidence type="ECO:0000256" key="1">
    <source>
        <dbReference type="ARBA" id="ARBA00023098"/>
    </source>
</evidence>
<dbReference type="InterPro" id="IPR002641">
    <property type="entry name" value="PNPLA_dom"/>
</dbReference>
<feature type="active site" description="Nucleophile" evidence="2">
    <location>
        <position position="159"/>
    </location>
</feature>
<dbReference type="GO" id="GO:0016787">
    <property type="term" value="F:hydrolase activity"/>
    <property type="evidence" value="ECO:0007669"/>
    <property type="project" value="UniProtKB-UniRule"/>
</dbReference>
<keyword evidence="5" id="KW-1185">Reference proteome</keyword>
<proteinExistence type="predicted"/>
<reference evidence="5" key="1">
    <citation type="submission" date="2018-05" db="EMBL/GenBank/DDBJ databases">
        <authorList>
            <person name="Du Z."/>
            <person name="Wang X."/>
        </authorList>
    </citation>
    <scope>NUCLEOTIDE SEQUENCE [LARGE SCALE GENOMIC DNA]</scope>
    <source>
        <strain evidence="5">CQN31</strain>
    </source>
</reference>
<dbReference type="AlphaFoldDB" id="A0A317FAU6"/>
<dbReference type="PROSITE" id="PS51635">
    <property type="entry name" value="PNPLA"/>
    <property type="match status" value="1"/>
</dbReference>
<feature type="domain" description="PNPLA" evidence="3">
    <location>
        <begin position="124"/>
        <end position="319"/>
    </location>
</feature>